<dbReference type="SMART" id="SM00679">
    <property type="entry name" value="CTNS"/>
    <property type="match status" value="2"/>
</dbReference>
<dbReference type="EMBL" id="SJOL01008406">
    <property type="protein sequence ID" value="TGZ60372.1"/>
    <property type="molecule type" value="Genomic_DNA"/>
</dbReference>
<feature type="transmembrane region" description="Helical" evidence="9">
    <location>
        <begin position="206"/>
        <end position="227"/>
    </location>
</feature>
<sequence>MALRNALGWFLPPRCVDEYLIRMDFSDGACFTAGLSKVLGYGVIAGSSLVKVPQVVKILGSRSAAGLSILSLLLELLIYTTTFAYFLANSYPFSSYGEATFLALQTFIITWLAITWKSQALGVAFSAVYVAGLAVTFSPVMPLSVLYTLQTLNVPIMLVSKILQIAANWRNGSTGQLSAITVCLFALGSTARIFTSLEETGDNLIILTYVLSTLCNYILMGQLFYYWNSSASLAKQTSKK</sequence>
<evidence type="ECO:0000313" key="10">
    <source>
        <dbReference type="EMBL" id="TGZ60372.1"/>
    </source>
</evidence>
<name>A0A4S2LAJ8_OPIFE</name>
<proteinExistence type="inferred from homology"/>
<feature type="transmembrane region" description="Helical" evidence="9">
    <location>
        <begin position="93"/>
        <end position="114"/>
    </location>
</feature>
<keyword evidence="2" id="KW-0813">Transport</keyword>
<dbReference type="Gene3D" id="1.20.1280.290">
    <property type="match status" value="2"/>
</dbReference>
<reference evidence="10 11" key="1">
    <citation type="journal article" date="2019" name="BMC Genomics">
        <title>New insights from Opisthorchis felineus genome: update on genomics of the epidemiologically important liver flukes.</title>
        <authorList>
            <person name="Ershov N.I."/>
            <person name="Mordvinov V.A."/>
            <person name="Prokhortchouk E.B."/>
            <person name="Pakharukova M.Y."/>
            <person name="Gunbin K.V."/>
            <person name="Ustyantsev K."/>
            <person name="Genaev M.A."/>
            <person name="Blinov A.G."/>
            <person name="Mazur A."/>
            <person name="Boulygina E."/>
            <person name="Tsygankova S."/>
            <person name="Khrameeva E."/>
            <person name="Chekanov N."/>
            <person name="Fan G."/>
            <person name="Xiao A."/>
            <person name="Zhang H."/>
            <person name="Xu X."/>
            <person name="Yang H."/>
            <person name="Solovyev V."/>
            <person name="Lee S.M."/>
            <person name="Liu X."/>
            <person name="Afonnikov D.A."/>
            <person name="Skryabin K.G."/>
        </authorList>
    </citation>
    <scope>NUCLEOTIDE SEQUENCE [LARGE SCALE GENOMIC DNA]</scope>
    <source>
        <strain evidence="10">AK-0245</strain>
        <tissue evidence="10">Whole organism</tissue>
    </source>
</reference>
<keyword evidence="3 8" id="KW-0812">Transmembrane</keyword>
<keyword evidence="11" id="KW-1185">Reference proteome</keyword>
<evidence type="ECO:0000256" key="3">
    <source>
        <dbReference type="ARBA" id="ARBA00022692"/>
    </source>
</evidence>
<evidence type="ECO:0000256" key="5">
    <source>
        <dbReference type="ARBA" id="ARBA00022989"/>
    </source>
</evidence>
<evidence type="ECO:0000256" key="9">
    <source>
        <dbReference type="SAM" id="Phobius"/>
    </source>
</evidence>
<evidence type="ECO:0000256" key="6">
    <source>
        <dbReference type="ARBA" id="ARBA00023136"/>
    </source>
</evidence>
<dbReference type="FunFam" id="1.20.1280.290:FF:000006">
    <property type="entry name" value="mannose-P-dolichol utilization defect 1 protein"/>
    <property type="match status" value="1"/>
</dbReference>
<protein>
    <recommendedName>
        <fullName evidence="8">Mannose-P-dolichol utilization defect 1 protein homolog</fullName>
    </recommendedName>
</protein>
<dbReference type="InterPro" id="IPR016817">
    <property type="entry name" value="MannP-dilichol_defect-1"/>
</dbReference>
<evidence type="ECO:0000256" key="8">
    <source>
        <dbReference type="PIRNR" id="PIRNR023381"/>
    </source>
</evidence>
<feature type="transmembrane region" description="Helical" evidence="9">
    <location>
        <begin position="67"/>
        <end position="87"/>
    </location>
</feature>
<keyword evidence="5 8" id="KW-1133">Transmembrane helix</keyword>
<keyword evidence="6 8" id="KW-0472">Membrane</keyword>
<evidence type="ECO:0000256" key="7">
    <source>
        <dbReference type="ARBA" id="ARBA00038475"/>
    </source>
</evidence>
<dbReference type="PIRSF" id="PIRSF023381">
    <property type="entry name" value="MannP-dilichol_defect-1p"/>
    <property type="match status" value="1"/>
</dbReference>
<dbReference type="InterPro" id="IPR006603">
    <property type="entry name" value="PQ-loop_rpt"/>
</dbReference>
<feature type="transmembrane region" description="Helical" evidence="9">
    <location>
        <begin position="175"/>
        <end position="194"/>
    </location>
</feature>
<dbReference type="Pfam" id="PF04193">
    <property type="entry name" value="PQ-loop"/>
    <property type="match status" value="2"/>
</dbReference>
<comment type="subcellular location">
    <subcellularLocation>
        <location evidence="1 8">Membrane</location>
        <topology evidence="1 8">Multi-pass membrane protein</topology>
    </subcellularLocation>
</comment>
<comment type="similarity">
    <text evidence="7 8">Belongs to the MPDU1 (TC 2.A.43.3) family.</text>
</comment>
<organism evidence="10 11">
    <name type="scientific">Opisthorchis felineus</name>
    <dbReference type="NCBI Taxonomy" id="147828"/>
    <lineage>
        <taxon>Eukaryota</taxon>
        <taxon>Metazoa</taxon>
        <taxon>Spiralia</taxon>
        <taxon>Lophotrochozoa</taxon>
        <taxon>Platyhelminthes</taxon>
        <taxon>Trematoda</taxon>
        <taxon>Digenea</taxon>
        <taxon>Opisthorchiida</taxon>
        <taxon>Opisthorchiata</taxon>
        <taxon>Opisthorchiidae</taxon>
        <taxon>Opisthorchis</taxon>
    </lineage>
</organism>
<evidence type="ECO:0000256" key="4">
    <source>
        <dbReference type="ARBA" id="ARBA00022737"/>
    </source>
</evidence>
<dbReference type="OrthoDB" id="271506at2759"/>
<accession>A0A4S2LAJ8</accession>
<dbReference type="PANTHER" id="PTHR12226">
    <property type="entry name" value="MANNOSE-P-DOLICHOL UTILIZATION DEFECT 1 LEC35 -RELATED"/>
    <property type="match status" value="1"/>
</dbReference>
<evidence type="ECO:0000256" key="2">
    <source>
        <dbReference type="ARBA" id="ARBA00022448"/>
    </source>
</evidence>
<dbReference type="STRING" id="147828.A0A4S2LAJ8"/>
<evidence type="ECO:0000256" key="1">
    <source>
        <dbReference type="ARBA" id="ARBA00004141"/>
    </source>
</evidence>
<dbReference type="GO" id="GO:0016020">
    <property type="term" value="C:membrane"/>
    <property type="evidence" value="ECO:0007669"/>
    <property type="project" value="UniProtKB-SubCell"/>
</dbReference>
<dbReference type="AlphaFoldDB" id="A0A4S2LAJ8"/>
<feature type="transmembrane region" description="Helical" evidence="9">
    <location>
        <begin position="121"/>
        <end position="139"/>
    </location>
</feature>
<keyword evidence="4" id="KW-0677">Repeat</keyword>
<evidence type="ECO:0000313" key="11">
    <source>
        <dbReference type="Proteomes" id="UP000308267"/>
    </source>
</evidence>
<dbReference type="PANTHER" id="PTHR12226:SF2">
    <property type="entry name" value="MANNOSE-P-DOLICHOL UTILIZATION DEFECT 1 PROTEIN"/>
    <property type="match status" value="1"/>
</dbReference>
<dbReference type="Proteomes" id="UP000308267">
    <property type="component" value="Unassembled WGS sequence"/>
</dbReference>
<comment type="caution">
    <text evidence="10">The sequence shown here is derived from an EMBL/GenBank/DDBJ whole genome shotgun (WGS) entry which is preliminary data.</text>
</comment>
<gene>
    <name evidence="10" type="ORF">CRM22_008567</name>
</gene>